<evidence type="ECO:0000259" key="3">
    <source>
        <dbReference type="Pfam" id="PF08652"/>
    </source>
</evidence>
<keyword evidence="2" id="KW-0547">Nucleotide-binding</keyword>
<dbReference type="WBParaSite" id="TMUE_1000003647.1">
    <property type="protein sequence ID" value="TMUE_1000003647.1"/>
    <property type="gene ID" value="WBGene00302492"/>
</dbReference>
<sequence length="344" mass="39920">MEALQLRVCQFDALPFPHFSYPTEVGYFSKSEGKAIVLDKSKLGVLDLSRANVGADLNAGYMQFEDTFSLESQNELLEWIVARRREMISSNLPSPTLLDIVHGAKVVIWRGMLRKFGTLLCSKEEWRCSVERFQGILFVREMDNDQRTLYDQSMTDLDRRMCYWGHSFENLVIKYDGKFNSTVNNGSSYFVTVRRNRIGEVVVLFAGEVDCVDPETNTYIELKTSREQRTVRANAFDNCKFAKWWLQSFLVGIPQIVCCERDQNGCIQRLLRYDVNSVPKHVSTWSASVCVNTIVHILAYLVENIQEERVVYIAHYKPEWGEVRFSVDEKCEFSLPHWFISEFT</sequence>
<comment type="similarity">
    <text evidence="1 2">Belongs to the DXO/Dom3Z family.</text>
</comment>
<comment type="subcellular location">
    <subcellularLocation>
        <location evidence="2">Nucleus</location>
    </subcellularLocation>
</comment>
<reference evidence="5" key="1">
    <citation type="submission" date="2019-12" db="UniProtKB">
        <authorList>
            <consortium name="WormBaseParasite"/>
        </authorList>
    </citation>
    <scope>IDENTIFICATION</scope>
</reference>
<dbReference type="EC" id="3.6.1.-" evidence="2"/>
<name>A0A5S6Q9L6_TRIMR</name>
<dbReference type="GO" id="GO:0000956">
    <property type="term" value="P:nuclear-transcribed mRNA catabolic process"/>
    <property type="evidence" value="ECO:0007669"/>
    <property type="project" value="TreeGrafter"/>
</dbReference>
<dbReference type="GO" id="GO:0004518">
    <property type="term" value="F:nuclease activity"/>
    <property type="evidence" value="ECO:0007669"/>
    <property type="project" value="UniProtKB-KW"/>
</dbReference>
<dbReference type="STRING" id="70415.A0A5S6Q9L6"/>
<dbReference type="GO" id="GO:0000166">
    <property type="term" value="F:nucleotide binding"/>
    <property type="evidence" value="ECO:0007669"/>
    <property type="project" value="UniProtKB-KW"/>
</dbReference>
<comment type="function">
    <text evidence="2">Decapping enzyme for NAD-capped RNAs: specifically hydrolyzes the nicotinamide adenine dinucleotide (NAD) cap from a subset of RNAs by removing the entire NAD moiety from the 5'-end of an NAD-capped RNA.</text>
</comment>
<organism evidence="4 5">
    <name type="scientific">Trichuris muris</name>
    <name type="common">Mouse whipworm</name>
    <dbReference type="NCBI Taxonomy" id="70415"/>
    <lineage>
        <taxon>Eukaryota</taxon>
        <taxon>Metazoa</taxon>
        <taxon>Ecdysozoa</taxon>
        <taxon>Nematoda</taxon>
        <taxon>Enoplea</taxon>
        <taxon>Dorylaimia</taxon>
        <taxon>Trichinellida</taxon>
        <taxon>Trichuridae</taxon>
        <taxon>Trichuris</taxon>
    </lineage>
</organism>
<comment type="cofactor">
    <cofactor evidence="2">
        <name>a divalent metal cation</name>
        <dbReference type="ChEBI" id="CHEBI:60240"/>
    </cofactor>
</comment>
<dbReference type="PANTHER" id="PTHR12395:SF9">
    <property type="entry name" value="DECAPPING AND EXORIBONUCLEASE PROTEIN"/>
    <property type="match status" value="1"/>
</dbReference>
<dbReference type="PANTHER" id="PTHR12395">
    <property type="entry name" value="DOM-3 RELATED"/>
    <property type="match status" value="1"/>
</dbReference>
<evidence type="ECO:0000313" key="4">
    <source>
        <dbReference type="Proteomes" id="UP000046395"/>
    </source>
</evidence>
<dbReference type="GO" id="GO:0005829">
    <property type="term" value="C:cytosol"/>
    <property type="evidence" value="ECO:0007669"/>
    <property type="project" value="TreeGrafter"/>
</dbReference>
<dbReference type="InterPro" id="IPR013961">
    <property type="entry name" value="RAI1"/>
</dbReference>
<evidence type="ECO:0000256" key="2">
    <source>
        <dbReference type="RuleBase" id="RU367113"/>
    </source>
</evidence>
<dbReference type="InterPro" id="IPR039039">
    <property type="entry name" value="RAI1-like_fam"/>
</dbReference>
<protein>
    <recommendedName>
        <fullName evidence="2">Decapping nuclease</fullName>
        <ecNumber evidence="2">3.6.1.-</ecNumber>
    </recommendedName>
</protein>
<keyword evidence="2" id="KW-0540">Nuclease</keyword>
<evidence type="ECO:0000313" key="5">
    <source>
        <dbReference type="WBParaSite" id="TMUE_1000003647.1"/>
    </source>
</evidence>
<dbReference type="GO" id="GO:0110155">
    <property type="term" value="P:NAD-cap decapping"/>
    <property type="evidence" value="ECO:0007669"/>
    <property type="project" value="TreeGrafter"/>
</dbReference>
<feature type="domain" description="RAI1-like" evidence="3">
    <location>
        <begin position="21"/>
        <end position="339"/>
    </location>
</feature>
<dbReference type="AlphaFoldDB" id="A0A5S6Q9L6"/>
<dbReference type="GO" id="GO:0003723">
    <property type="term" value="F:RNA binding"/>
    <property type="evidence" value="ECO:0007669"/>
    <property type="project" value="UniProtKB-KW"/>
</dbReference>
<keyword evidence="2" id="KW-0539">Nucleus</keyword>
<keyword evidence="2" id="KW-0378">Hydrolase</keyword>
<evidence type="ECO:0000256" key="1">
    <source>
        <dbReference type="ARBA" id="ARBA00006562"/>
    </source>
</evidence>
<dbReference type="GO" id="GO:0034353">
    <property type="term" value="F:mRNA 5'-diphosphatase activity"/>
    <property type="evidence" value="ECO:0007669"/>
    <property type="project" value="TreeGrafter"/>
</dbReference>
<dbReference type="Proteomes" id="UP000046395">
    <property type="component" value="Unassembled WGS sequence"/>
</dbReference>
<dbReference type="Pfam" id="PF08652">
    <property type="entry name" value="RAI1"/>
    <property type="match status" value="1"/>
</dbReference>
<dbReference type="GO" id="GO:0046872">
    <property type="term" value="F:metal ion binding"/>
    <property type="evidence" value="ECO:0007669"/>
    <property type="project" value="UniProtKB-KW"/>
</dbReference>
<keyword evidence="2" id="KW-0694">RNA-binding</keyword>
<keyword evidence="4" id="KW-1185">Reference proteome</keyword>
<keyword evidence="2" id="KW-0479">Metal-binding</keyword>
<proteinExistence type="inferred from homology"/>
<dbReference type="GO" id="GO:0005634">
    <property type="term" value="C:nucleus"/>
    <property type="evidence" value="ECO:0007669"/>
    <property type="project" value="UniProtKB-SubCell"/>
</dbReference>
<accession>A0A5S6Q9L6</accession>